<proteinExistence type="predicted"/>
<dbReference type="Proteomes" id="UP000799754">
    <property type="component" value="Unassembled WGS sequence"/>
</dbReference>
<sequence length="570" mass="63072">MTLSDTYQTFLDRPSQGALAEKAALNYITTLTSIHDAAAIIKHLQVQEKLLKKTKQQVVSVVEGRHALSLDVETTIEFQNGGGAYLPGLDDNFVADRTVTFPMVHIVHFDSSDKITQIRQYWDQGSLLKQIDVIGARARNWPIREGPEQAKLIKSSAQLAQLDSAPSSRPSTASRGADEVSIRSRDSTTNATNDPHASLSLFERRQIDEELPSAHQIAPRALSAKPPPREYSELFVGENAGTTSPQNQRIPVKAGANKKLQANRLFDETEEDRIAATTPLKVTKTNPKKFNHFEFGDGEDEETPRGRDASRKEGFRDKSKSKSQANWDFEDFVTPEKTNPKNNPQAVRNFSWEDDEVGANQTARWTSWSLRCVLTLKSVETSPVRVERVYKARPGTGHQFEFEDDGTPAARKTQAPTKGGASNKGQGLYKDHVTGNDDDEGTAHGDNRALNDVTKAVKNKNRSKDFGAHWEMNDNTPVNKSNENSKLGKPSHQATKSNFGFYDESPQQGYKINIAGNGMGNRAGTQFSLFDQEPEEPKADDRSIGNHKGIKATGDGMGGRKGADKSFWDF</sequence>
<keyword evidence="2" id="KW-1185">Reference proteome</keyword>
<name>A0ACB6RXX3_9PLEO</name>
<organism evidence="1 2">
    <name type="scientific">Macroventuria anomochaeta</name>
    <dbReference type="NCBI Taxonomy" id="301207"/>
    <lineage>
        <taxon>Eukaryota</taxon>
        <taxon>Fungi</taxon>
        <taxon>Dikarya</taxon>
        <taxon>Ascomycota</taxon>
        <taxon>Pezizomycotina</taxon>
        <taxon>Dothideomycetes</taxon>
        <taxon>Pleosporomycetidae</taxon>
        <taxon>Pleosporales</taxon>
        <taxon>Pleosporineae</taxon>
        <taxon>Didymellaceae</taxon>
        <taxon>Macroventuria</taxon>
    </lineage>
</organism>
<evidence type="ECO:0000313" key="1">
    <source>
        <dbReference type="EMBL" id="KAF2626885.1"/>
    </source>
</evidence>
<reference evidence="1" key="1">
    <citation type="journal article" date="2020" name="Stud. Mycol.">
        <title>101 Dothideomycetes genomes: a test case for predicting lifestyles and emergence of pathogens.</title>
        <authorList>
            <person name="Haridas S."/>
            <person name="Albert R."/>
            <person name="Binder M."/>
            <person name="Bloem J."/>
            <person name="Labutti K."/>
            <person name="Salamov A."/>
            <person name="Andreopoulos B."/>
            <person name="Baker S."/>
            <person name="Barry K."/>
            <person name="Bills G."/>
            <person name="Bluhm B."/>
            <person name="Cannon C."/>
            <person name="Castanera R."/>
            <person name="Culley D."/>
            <person name="Daum C."/>
            <person name="Ezra D."/>
            <person name="Gonzalez J."/>
            <person name="Henrissat B."/>
            <person name="Kuo A."/>
            <person name="Liang C."/>
            <person name="Lipzen A."/>
            <person name="Lutzoni F."/>
            <person name="Magnuson J."/>
            <person name="Mondo S."/>
            <person name="Nolan M."/>
            <person name="Ohm R."/>
            <person name="Pangilinan J."/>
            <person name="Park H.-J."/>
            <person name="Ramirez L."/>
            <person name="Alfaro M."/>
            <person name="Sun H."/>
            <person name="Tritt A."/>
            <person name="Yoshinaga Y."/>
            <person name="Zwiers L.-H."/>
            <person name="Turgeon B."/>
            <person name="Goodwin S."/>
            <person name="Spatafora J."/>
            <person name="Crous P."/>
            <person name="Grigoriev I."/>
        </authorList>
    </citation>
    <scope>NUCLEOTIDE SEQUENCE</scope>
    <source>
        <strain evidence="1">CBS 525.71</strain>
    </source>
</reference>
<comment type="caution">
    <text evidence="1">The sequence shown here is derived from an EMBL/GenBank/DDBJ whole genome shotgun (WGS) entry which is preliminary data.</text>
</comment>
<gene>
    <name evidence="1" type="ORF">BU25DRAFT_394255</name>
</gene>
<dbReference type="EMBL" id="MU006719">
    <property type="protein sequence ID" value="KAF2626885.1"/>
    <property type="molecule type" value="Genomic_DNA"/>
</dbReference>
<protein>
    <submittedName>
        <fullName evidence="1">Uncharacterized protein</fullName>
    </submittedName>
</protein>
<accession>A0ACB6RXX3</accession>
<evidence type="ECO:0000313" key="2">
    <source>
        <dbReference type="Proteomes" id="UP000799754"/>
    </source>
</evidence>